<keyword evidence="2" id="KW-0732">Signal</keyword>
<dbReference type="OrthoDB" id="8926653at2"/>
<feature type="signal peptide" evidence="2">
    <location>
        <begin position="1"/>
        <end position="18"/>
    </location>
</feature>
<reference evidence="3 4" key="1">
    <citation type="submission" date="2019-04" db="EMBL/GenBank/DDBJ databases">
        <title>Trinickia sp. 7GSK02, isolated from subtropical forest soil.</title>
        <authorList>
            <person name="Gao Z.-H."/>
            <person name="Qiu L.-H."/>
        </authorList>
    </citation>
    <scope>NUCLEOTIDE SEQUENCE [LARGE SCALE GENOMIC DNA]</scope>
    <source>
        <strain evidence="3 4">7GSK02</strain>
    </source>
</reference>
<dbReference type="EMBL" id="SWJE01000025">
    <property type="protein sequence ID" value="TKC79044.1"/>
    <property type="molecule type" value="Genomic_DNA"/>
</dbReference>
<gene>
    <name evidence="3" type="ORF">FAZ69_30970</name>
</gene>
<dbReference type="Proteomes" id="UP000305539">
    <property type="component" value="Unassembled WGS sequence"/>
</dbReference>
<comment type="caution">
    <text evidence="3">The sequence shown here is derived from an EMBL/GenBank/DDBJ whole genome shotgun (WGS) entry which is preliminary data.</text>
</comment>
<dbReference type="RefSeq" id="WP_136898929.1">
    <property type="nucleotide sequence ID" value="NZ_SWJE01000025.1"/>
</dbReference>
<evidence type="ECO:0000256" key="2">
    <source>
        <dbReference type="SAM" id="SignalP"/>
    </source>
</evidence>
<proteinExistence type="predicted"/>
<feature type="compositionally biased region" description="Basic residues" evidence="1">
    <location>
        <begin position="80"/>
        <end position="90"/>
    </location>
</feature>
<protein>
    <submittedName>
        <fullName evidence="3">Uncharacterized protein</fullName>
    </submittedName>
</protein>
<dbReference type="AlphaFoldDB" id="A0A4U1HIA9"/>
<sequence>MFRLMISVAALACGTACAAPPADEAQAAVNPIDAAKPFAIKPTTASAAPNQVFPPIPSFASLPPTSSDSDDDSSAPAGPRHSKKGHRAPPRKAPEMQVHMVVSDESHAYLTGVETQLDSLLQAPSHDRHVAAGSVAVALTR</sequence>
<accession>A0A4U1HIA9</accession>
<evidence type="ECO:0000313" key="4">
    <source>
        <dbReference type="Proteomes" id="UP000305539"/>
    </source>
</evidence>
<evidence type="ECO:0000256" key="1">
    <source>
        <dbReference type="SAM" id="MobiDB-lite"/>
    </source>
</evidence>
<evidence type="ECO:0000313" key="3">
    <source>
        <dbReference type="EMBL" id="TKC79044.1"/>
    </source>
</evidence>
<keyword evidence="4" id="KW-1185">Reference proteome</keyword>
<organism evidence="3 4">
    <name type="scientific">Trinickia terrae</name>
    <dbReference type="NCBI Taxonomy" id="2571161"/>
    <lineage>
        <taxon>Bacteria</taxon>
        <taxon>Pseudomonadati</taxon>
        <taxon>Pseudomonadota</taxon>
        <taxon>Betaproteobacteria</taxon>
        <taxon>Burkholderiales</taxon>
        <taxon>Burkholderiaceae</taxon>
        <taxon>Trinickia</taxon>
    </lineage>
</organism>
<name>A0A4U1HIA9_9BURK</name>
<feature type="chain" id="PRO_5020661626" evidence="2">
    <location>
        <begin position="19"/>
        <end position="141"/>
    </location>
</feature>
<feature type="region of interest" description="Disordered" evidence="1">
    <location>
        <begin position="46"/>
        <end position="96"/>
    </location>
</feature>